<organism evidence="1 2">
    <name type="scientific">Pseudocohnilembus persalinus</name>
    <name type="common">Ciliate</name>
    <dbReference type="NCBI Taxonomy" id="266149"/>
    <lineage>
        <taxon>Eukaryota</taxon>
        <taxon>Sar</taxon>
        <taxon>Alveolata</taxon>
        <taxon>Ciliophora</taxon>
        <taxon>Intramacronucleata</taxon>
        <taxon>Oligohymenophorea</taxon>
        <taxon>Scuticociliatia</taxon>
        <taxon>Philasterida</taxon>
        <taxon>Pseudocohnilembidae</taxon>
        <taxon>Pseudocohnilembus</taxon>
    </lineage>
</organism>
<dbReference type="InterPro" id="IPR032075">
    <property type="entry name" value="PI-PLC-C1"/>
</dbReference>
<dbReference type="Pfam" id="PF16670">
    <property type="entry name" value="PI-PLC-C1"/>
    <property type="match status" value="1"/>
</dbReference>
<sequence>MTIFQLNKINNETLKSQVSINTKNKNKQKQVLNFQAGSEKSIQSQEDTSDDSFKQLDFENEQTLDEYYNSQLDLELTQVTAKCSHNSYEIGQVQEQLQFNETHPYQGGSQMLEFDIFPQNITDEALNNDTQEQQQYIFYTFHDQPKSLEECQTLSNFLDDIKEYHTNNKNHLPIFVTLNIKQWITEQYTLDAKIFYKNLEQTILNAFSIDDLYIPDDLLNGEQNLFTSVQKYGFPKVSALLGKIVFLVDCAQGGNETPKYTEFIQYYLEQDISRNLMFNTFDSRLIQSGQFDSIYDYMINTGNYNQIFINIKQNYRKDLFKQKYIKQFSILKEAQQLNLVTRGWNLSDIFLYTVFRKMGVNFACTDYIFDTEFSIAY</sequence>
<dbReference type="OrthoDB" id="368960at2759"/>
<reference evidence="1 2" key="1">
    <citation type="journal article" date="2015" name="Sci. Rep.">
        <title>Genome of the facultative scuticociliatosis pathogen Pseudocohnilembus persalinus provides insight into its virulence through horizontal gene transfer.</title>
        <authorList>
            <person name="Xiong J."/>
            <person name="Wang G."/>
            <person name="Cheng J."/>
            <person name="Tian M."/>
            <person name="Pan X."/>
            <person name="Warren A."/>
            <person name="Jiang C."/>
            <person name="Yuan D."/>
            <person name="Miao W."/>
        </authorList>
    </citation>
    <scope>NUCLEOTIDE SEQUENCE [LARGE SCALE GENOMIC DNA]</scope>
    <source>
        <strain evidence="1">36N120E</strain>
    </source>
</reference>
<accession>A0A0V0R0I8</accession>
<name>A0A0V0R0I8_PSEPJ</name>
<dbReference type="SUPFAM" id="SSF51695">
    <property type="entry name" value="PLC-like phosphodiesterases"/>
    <property type="match status" value="1"/>
</dbReference>
<dbReference type="InterPro" id="IPR017946">
    <property type="entry name" value="PLC-like_Pdiesterase_TIM-brl"/>
</dbReference>
<dbReference type="Gene3D" id="3.20.20.190">
    <property type="entry name" value="Phosphatidylinositol (PI) phosphodiesterase"/>
    <property type="match status" value="1"/>
</dbReference>
<evidence type="ECO:0000313" key="2">
    <source>
        <dbReference type="Proteomes" id="UP000054937"/>
    </source>
</evidence>
<dbReference type="AlphaFoldDB" id="A0A0V0R0I8"/>
<protein>
    <submittedName>
        <fullName evidence="1">PLC-like phosphodiesterase, TIM beta/alpha-barrel domain</fullName>
    </submittedName>
</protein>
<gene>
    <name evidence="1" type="ORF">PPERSA_11234</name>
</gene>
<proteinExistence type="predicted"/>
<dbReference type="Proteomes" id="UP000054937">
    <property type="component" value="Unassembled WGS sequence"/>
</dbReference>
<dbReference type="GO" id="GO:0006629">
    <property type="term" value="P:lipid metabolic process"/>
    <property type="evidence" value="ECO:0007669"/>
    <property type="project" value="InterPro"/>
</dbReference>
<comment type="caution">
    <text evidence="1">The sequence shown here is derived from an EMBL/GenBank/DDBJ whole genome shotgun (WGS) entry which is preliminary data.</text>
</comment>
<keyword evidence="2" id="KW-1185">Reference proteome</keyword>
<evidence type="ECO:0000313" key="1">
    <source>
        <dbReference type="EMBL" id="KRX07685.1"/>
    </source>
</evidence>
<dbReference type="InParanoid" id="A0A0V0R0I8"/>
<dbReference type="GO" id="GO:0008081">
    <property type="term" value="F:phosphoric diester hydrolase activity"/>
    <property type="evidence" value="ECO:0007669"/>
    <property type="project" value="InterPro"/>
</dbReference>
<dbReference type="EMBL" id="LDAU01000082">
    <property type="protein sequence ID" value="KRX07685.1"/>
    <property type="molecule type" value="Genomic_DNA"/>
</dbReference>